<proteinExistence type="predicted"/>
<accession>A0A371F408</accession>
<protein>
    <submittedName>
        <fullName evidence="2">Uncharacterized protein</fullName>
    </submittedName>
</protein>
<dbReference type="AlphaFoldDB" id="A0A371F408"/>
<sequence>MRAYIGTRHLQFLYLLQFIASKEILALDQETNLGWKNERPKLLKFFLYDGMLRWTLPIGVPPKSGGINNTSNVPQKNIKYDNDKFNLDVNISPMKNTQPKTKRKISHDKNDKE</sequence>
<feature type="non-terminal residue" evidence="2">
    <location>
        <position position="1"/>
    </location>
</feature>
<feature type="region of interest" description="Disordered" evidence="1">
    <location>
        <begin position="89"/>
        <end position="113"/>
    </location>
</feature>
<organism evidence="2 3">
    <name type="scientific">Mucuna pruriens</name>
    <name type="common">Velvet bean</name>
    <name type="synonym">Dolichos pruriens</name>
    <dbReference type="NCBI Taxonomy" id="157652"/>
    <lineage>
        <taxon>Eukaryota</taxon>
        <taxon>Viridiplantae</taxon>
        <taxon>Streptophyta</taxon>
        <taxon>Embryophyta</taxon>
        <taxon>Tracheophyta</taxon>
        <taxon>Spermatophyta</taxon>
        <taxon>Magnoliopsida</taxon>
        <taxon>eudicotyledons</taxon>
        <taxon>Gunneridae</taxon>
        <taxon>Pentapetalae</taxon>
        <taxon>rosids</taxon>
        <taxon>fabids</taxon>
        <taxon>Fabales</taxon>
        <taxon>Fabaceae</taxon>
        <taxon>Papilionoideae</taxon>
        <taxon>50 kb inversion clade</taxon>
        <taxon>NPAAA clade</taxon>
        <taxon>indigoferoid/millettioid clade</taxon>
        <taxon>Phaseoleae</taxon>
        <taxon>Mucuna</taxon>
    </lineage>
</organism>
<dbReference type="Proteomes" id="UP000257109">
    <property type="component" value="Unassembled WGS sequence"/>
</dbReference>
<reference evidence="2" key="1">
    <citation type="submission" date="2018-05" db="EMBL/GenBank/DDBJ databases">
        <title>Draft genome of Mucuna pruriens seed.</title>
        <authorList>
            <person name="Nnadi N.E."/>
            <person name="Vos R."/>
            <person name="Hasami M.H."/>
            <person name="Devisetty U.K."/>
            <person name="Aguiy J.C."/>
        </authorList>
    </citation>
    <scope>NUCLEOTIDE SEQUENCE [LARGE SCALE GENOMIC DNA]</scope>
    <source>
        <strain evidence="2">JCA_2017</strain>
    </source>
</reference>
<evidence type="ECO:0000313" key="3">
    <source>
        <dbReference type="Proteomes" id="UP000257109"/>
    </source>
</evidence>
<gene>
    <name evidence="2" type="ORF">CR513_47402</name>
</gene>
<dbReference type="EMBL" id="QJKJ01010677">
    <property type="protein sequence ID" value="RDX73038.1"/>
    <property type="molecule type" value="Genomic_DNA"/>
</dbReference>
<comment type="caution">
    <text evidence="2">The sequence shown here is derived from an EMBL/GenBank/DDBJ whole genome shotgun (WGS) entry which is preliminary data.</text>
</comment>
<name>A0A371F408_MUCPR</name>
<dbReference type="OrthoDB" id="1415665at2759"/>
<evidence type="ECO:0000313" key="2">
    <source>
        <dbReference type="EMBL" id="RDX73038.1"/>
    </source>
</evidence>
<evidence type="ECO:0000256" key="1">
    <source>
        <dbReference type="SAM" id="MobiDB-lite"/>
    </source>
</evidence>
<keyword evidence="3" id="KW-1185">Reference proteome</keyword>